<dbReference type="KEGG" id="fau:Fraau_3003"/>
<name>H8L2X5_FRAAD</name>
<proteinExistence type="predicted"/>
<feature type="compositionally biased region" description="Low complexity" evidence="1">
    <location>
        <begin position="40"/>
        <end position="53"/>
    </location>
</feature>
<feature type="compositionally biased region" description="Pro residues" evidence="1">
    <location>
        <begin position="508"/>
        <end position="518"/>
    </location>
</feature>
<dbReference type="PANTHER" id="PTHR40269:SF1">
    <property type="entry name" value="OUTER MEMBRANE PROTEIN"/>
    <property type="match status" value="1"/>
</dbReference>
<feature type="compositionally biased region" description="Basic and acidic residues" evidence="1">
    <location>
        <begin position="520"/>
        <end position="530"/>
    </location>
</feature>
<feature type="region of interest" description="Disordered" evidence="1">
    <location>
        <begin position="372"/>
        <end position="530"/>
    </location>
</feature>
<feature type="compositionally biased region" description="Polar residues" evidence="1">
    <location>
        <begin position="457"/>
        <end position="466"/>
    </location>
</feature>
<evidence type="ECO:0000313" key="3">
    <source>
        <dbReference type="EMBL" id="AFC87331.1"/>
    </source>
</evidence>
<accession>H8L2X5</accession>
<dbReference type="OrthoDB" id="197257at2"/>
<reference evidence="3" key="1">
    <citation type="submission" date="2012-02" db="EMBL/GenBank/DDBJ databases">
        <title>The complete genome of Frateuria aurantia DSM 6220.</title>
        <authorList>
            <consortium name="US DOE Joint Genome Institute (JGI-PGF)"/>
            <person name="Lucas S."/>
            <person name="Copeland A."/>
            <person name="Lapidus A."/>
            <person name="Glavina del Rio T."/>
            <person name="Dalin E."/>
            <person name="Tice H."/>
            <person name="Bruce D."/>
            <person name="Goodwin L."/>
            <person name="Pitluck S."/>
            <person name="Peters L."/>
            <person name="Ovchinnikova G."/>
            <person name="Teshima H."/>
            <person name="Kyrpides N."/>
            <person name="Mavromatis K."/>
            <person name="Ivanova N."/>
            <person name="Brettin T."/>
            <person name="Detter J.C."/>
            <person name="Han C."/>
            <person name="Larimer F."/>
            <person name="Land M."/>
            <person name="Hauser L."/>
            <person name="Markowitz V."/>
            <person name="Cheng J.-F."/>
            <person name="Hugenholtz P."/>
            <person name="Woyke T."/>
            <person name="Wu D."/>
            <person name="Brambilla E."/>
            <person name="Klenk H.-P."/>
            <person name="Eisen J.A."/>
        </authorList>
    </citation>
    <scope>NUCLEOTIDE SEQUENCE</scope>
    <source>
        <strain evidence="3">DSM 6220</strain>
    </source>
</reference>
<evidence type="ECO:0008006" key="5">
    <source>
        <dbReference type="Google" id="ProtNLM"/>
    </source>
</evidence>
<feature type="region of interest" description="Disordered" evidence="1">
    <location>
        <begin position="27"/>
        <end position="53"/>
    </location>
</feature>
<dbReference type="PANTHER" id="PTHR40269">
    <property type="entry name" value="OUTER MEMBRANE PROTEIN-RELATED"/>
    <property type="match status" value="1"/>
</dbReference>
<evidence type="ECO:0000256" key="2">
    <source>
        <dbReference type="SAM" id="SignalP"/>
    </source>
</evidence>
<dbReference type="Pfam" id="PF11737">
    <property type="entry name" value="DUF3300"/>
    <property type="match status" value="1"/>
</dbReference>
<dbReference type="STRING" id="767434.Fraau_3003"/>
<gene>
    <name evidence="3" type="ordered locus">Fraau_3003</name>
</gene>
<feature type="compositionally biased region" description="Basic and acidic residues" evidence="1">
    <location>
        <begin position="467"/>
        <end position="479"/>
    </location>
</feature>
<feature type="signal peptide" evidence="2">
    <location>
        <begin position="1"/>
        <end position="26"/>
    </location>
</feature>
<sequence>MSPHLTRRLLAGLPLLAVIGSNGCSAPDRDGNQAAPTAMAPASVPTPSQPAAPATAATAAPAAVPSAAELYRLVAPVALFPDRLLAQVLAAATHPDQIAAEADMLRQNPGLNAAALQAALTPQPWDPAVKGLASFPDVLNQMDRSPAWTAALGRAYANDSTDLMNAVQVLRHRAMNQGHLKNTPQQTVVSRTVTTQTVTTGELVPAPQSYVEIEPAQPDVVYVPSYNPALVYGEDYGAWPGYYEAQGGFDAGWSGGLIGFGTGIAVGALLSHPWGWHHWGMHWGGPPPPGGGIDGWRAPSVYYDQRHYDVQNISIHDNRQGFTAGGFRRPPVGMGAGQAAGGPIGRPGGGYGPPGGHWQTPQFNQRLNAHAWGQGAASAPELSRGPTFQAHAGPQGGSGWSPQPMAGQHSHPVSYIHNDSAGSRQPPAGLHVSTRAPGQVMQSEGFRGFQRAGEAPQQRSSPFNRESSFHQEGGFHPEPRGFGNGMRPAGQTFRPQPSFQQHQAPVFHPAPAPRPAPQGHPHEGGGGHHR</sequence>
<dbReference type="HOGENOM" id="CLU_513653_0_0_6"/>
<feature type="chain" id="PRO_5003614857" description="DUF3300 domain-containing protein" evidence="2">
    <location>
        <begin position="27"/>
        <end position="530"/>
    </location>
</feature>
<evidence type="ECO:0000256" key="1">
    <source>
        <dbReference type="SAM" id="MobiDB-lite"/>
    </source>
</evidence>
<evidence type="ECO:0000313" key="4">
    <source>
        <dbReference type="Proteomes" id="UP000005234"/>
    </source>
</evidence>
<dbReference type="eggNOG" id="COG3064">
    <property type="taxonomic scope" value="Bacteria"/>
</dbReference>
<dbReference type="EMBL" id="CP003350">
    <property type="protein sequence ID" value="AFC87331.1"/>
    <property type="molecule type" value="Genomic_DNA"/>
</dbReference>
<dbReference type="AlphaFoldDB" id="H8L2X5"/>
<protein>
    <recommendedName>
        <fullName evidence="5">DUF3300 domain-containing protein</fullName>
    </recommendedName>
</protein>
<dbReference type="RefSeq" id="WP_014404334.1">
    <property type="nucleotide sequence ID" value="NC_017033.1"/>
</dbReference>
<dbReference type="InterPro" id="IPR021728">
    <property type="entry name" value="DUF3300"/>
</dbReference>
<keyword evidence="2" id="KW-0732">Signal</keyword>
<organism evidence="3 4">
    <name type="scientific">Frateuria aurantia (strain ATCC 33424 / DSM 6220 / KCTC 2777 / LMG 1558 / NBRC 3245 / NCIMB 13370)</name>
    <name type="common">Acetobacter aurantius</name>
    <dbReference type="NCBI Taxonomy" id="767434"/>
    <lineage>
        <taxon>Bacteria</taxon>
        <taxon>Pseudomonadati</taxon>
        <taxon>Pseudomonadota</taxon>
        <taxon>Gammaproteobacteria</taxon>
        <taxon>Lysobacterales</taxon>
        <taxon>Rhodanobacteraceae</taxon>
        <taxon>Frateuria</taxon>
    </lineage>
</organism>
<keyword evidence="4" id="KW-1185">Reference proteome</keyword>
<dbReference type="Proteomes" id="UP000005234">
    <property type="component" value="Chromosome"/>
</dbReference>
<feature type="compositionally biased region" description="Polar residues" evidence="1">
    <location>
        <begin position="493"/>
        <end position="503"/>
    </location>
</feature>